<reference evidence="1" key="1">
    <citation type="submission" date="2023-03" db="EMBL/GenBank/DDBJ databases">
        <title>Massive genome expansion in bonnet fungi (Mycena s.s.) driven by repeated elements and novel gene families across ecological guilds.</title>
        <authorList>
            <consortium name="Lawrence Berkeley National Laboratory"/>
            <person name="Harder C.B."/>
            <person name="Miyauchi S."/>
            <person name="Viragh M."/>
            <person name="Kuo A."/>
            <person name="Thoen E."/>
            <person name="Andreopoulos B."/>
            <person name="Lu D."/>
            <person name="Skrede I."/>
            <person name="Drula E."/>
            <person name="Henrissat B."/>
            <person name="Morin E."/>
            <person name="Kohler A."/>
            <person name="Barry K."/>
            <person name="LaButti K."/>
            <person name="Morin E."/>
            <person name="Salamov A."/>
            <person name="Lipzen A."/>
            <person name="Mereny Z."/>
            <person name="Hegedus B."/>
            <person name="Baldrian P."/>
            <person name="Stursova M."/>
            <person name="Weitz H."/>
            <person name="Taylor A."/>
            <person name="Grigoriev I.V."/>
            <person name="Nagy L.G."/>
            <person name="Martin F."/>
            <person name="Kauserud H."/>
        </authorList>
    </citation>
    <scope>NUCLEOTIDE SEQUENCE</scope>
    <source>
        <strain evidence="1">CBHHK002</strain>
    </source>
</reference>
<name>A0AAD7F546_9AGAR</name>
<dbReference type="AlphaFoldDB" id="A0AAD7F546"/>
<gene>
    <name evidence="1" type="ORF">DFH08DRAFT_929451</name>
</gene>
<organism evidence="1 2">
    <name type="scientific">Mycena albidolilacea</name>
    <dbReference type="NCBI Taxonomy" id="1033008"/>
    <lineage>
        <taxon>Eukaryota</taxon>
        <taxon>Fungi</taxon>
        <taxon>Dikarya</taxon>
        <taxon>Basidiomycota</taxon>
        <taxon>Agaricomycotina</taxon>
        <taxon>Agaricomycetes</taxon>
        <taxon>Agaricomycetidae</taxon>
        <taxon>Agaricales</taxon>
        <taxon>Marasmiineae</taxon>
        <taxon>Mycenaceae</taxon>
        <taxon>Mycena</taxon>
    </lineage>
</organism>
<comment type="caution">
    <text evidence="1">The sequence shown here is derived from an EMBL/GenBank/DDBJ whole genome shotgun (WGS) entry which is preliminary data.</text>
</comment>
<dbReference type="Proteomes" id="UP001218218">
    <property type="component" value="Unassembled WGS sequence"/>
</dbReference>
<dbReference type="EMBL" id="JARIHO010000002">
    <property type="protein sequence ID" value="KAJ7366636.1"/>
    <property type="molecule type" value="Genomic_DNA"/>
</dbReference>
<protein>
    <submittedName>
        <fullName evidence="1">Uncharacterized protein</fullName>
    </submittedName>
</protein>
<proteinExistence type="predicted"/>
<sequence>MSLVKNSDDLLVAAAKQCQLDDRTFPKGSDLGDAASFGLDSGFVQARGSTEMSFGQNYRRSRLLGPAHPWIWQKDVHVPGKATCPKCGLLRSYGTAGVINLVKKHLDKEICKDTKRKQNKEPRKNGSLKAFFKEKAAPIATFLKHQEEYDVWFGVPLGGLRRSGTNSQRILVRRA</sequence>
<evidence type="ECO:0000313" key="2">
    <source>
        <dbReference type="Proteomes" id="UP001218218"/>
    </source>
</evidence>
<accession>A0AAD7F546</accession>
<evidence type="ECO:0000313" key="1">
    <source>
        <dbReference type="EMBL" id="KAJ7366636.1"/>
    </source>
</evidence>
<keyword evidence="2" id="KW-1185">Reference proteome</keyword>